<sequence>MRKVLGTMLLVLATAAGTLGPVGSTAHAETTGVRIMLAGDSITQGFDGDYTWRYRLYQELTRLQVPFDFVGPHTEPYGGSNTYLATGWDTDHDAKGGTTLGAQLGNITGDMEAYRPDVLVALYGTNDLRLGVTREQLMDRWRSYVAQARAVRPDVKLVLGEVTSAHAADHDASNEALNQLAVELSTPESPVVVADLDSPEFDLQRDTYDHTHPTPTGETLIAQRVAEQLAGLGIVPAQPEIVQPFVPWSPPVKANVRRVGRTLVIDWHATKHRYRAREMRMRWTNVRTGRTRVTPWSRWNTHLRTKALPPGTYRVDLQASRRTMTSAWGPAVERRVSRH</sequence>
<keyword evidence="1" id="KW-0732">Signal</keyword>
<dbReference type="InterPro" id="IPR051532">
    <property type="entry name" value="Ester_Hydrolysis_Enzymes"/>
</dbReference>
<name>A0A3N0GNC5_9ACTN</name>
<dbReference type="PANTHER" id="PTHR30383">
    <property type="entry name" value="THIOESTERASE 1/PROTEASE 1/LYSOPHOSPHOLIPASE L1"/>
    <property type="match status" value="1"/>
</dbReference>
<dbReference type="GO" id="GO:0004622">
    <property type="term" value="F:phosphatidylcholine lysophospholipase activity"/>
    <property type="evidence" value="ECO:0007669"/>
    <property type="project" value="TreeGrafter"/>
</dbReference>
<evidence type="ECO:0000256" key="1">
    <source>
        <dbReference type="SAM" id="SignalP"/>
    </source>
</evidence>
<organism evidence="3 4">
    <name type="scientific">Nocardioides pocheonensis</name>
    <dbReference type="NCBI Taxonomy" id="661485"/>
    <lineage>
        <taxon>Bacteria</taxon>
        <taxon>Bacillati</taxon>
        <taxon>Actinomycetota</taxon>
        <taxon>Actinomycetes</taxon>
        <taxon>Propionibacteriales</taxon>
        <taxon>Nocardioidaceae</taxon>
        <taxon>Nocardioides</taxon>
    </lineage>
</organism>
<evidence type="ECO:0000259" key="2">
    <source>
        <dbReference type="Pfam" id="PF13472"/>
    </source>
</evidence>
<evidence type="ECO:0000313" key="3">
    <source>
        <dbReference type="EMBL" id="RNM13985.1"/>
    </source>
</evidence>
<protein>
    <recommendedName>
        <fullName evidence="2">SGNH hydrolase-type esterase domain-containing protein</fullName>
    </recommendedName>
</protein>
<dbReference type="Proteomes" id="UP000279994">
    <property type="component" value="Unassembled WGS sequence"/>
</dbReference>
<feature type="signal peptide" evidence="1">
    <location>
        <begin position="1"/>
        <end position="28"/>
    </location>
</feature>
<dbReference type="RefSeq" id="WP_123223393.1">
    <property type="nucleotide sequence ID" value="NZ_RJSF01000040.1"/>
</dbReference>
<dbReference type="EMBL" id="RJSF01000040">
    <property type="protein sequence ID" value="RNM13985.1"/>
    <property type="molecule type" value="Genomic_DNA"/>
</dbReference>
<dbReference type="InterPro" id="IPR013830">
    <property type="entry name" value="SGNH_hydro"/>
</dbReference>
<accession>A0A3N0GNC5</accession>
<dbReference type="AlphaFoldDB" id="A0A3N0GNC5"/>
<dbReference type="SUPFAM" id="SSF52266">
    <property type="entry name" value="SGNH hydrolase"/>
    <property type="match status" value="1"/>
</dbReference>
<evidence type="ECO:0000313" key="4">
    <source>
        <dbReference type="Proteomes" id="UP000279994"/>
    </source>
</evidence>
<proteinExistence type="predicted"/>
<comment type="caution">
    <text evidence="3">The sequence shown here is derived from an EMBL/GenBank/DDBJ whole genome shotgun (WGS) entry which is preliminary data.</text>
</comment>
<dbReference type="Pfam" id="PF13472">
    <property type="entry name" value="Lipase_GDSL_2"/>
    <property type="match status" value="1"/>
</dbReference>
<feature type="chain" id="PRO_5018096888" description="SGNH hydrolase-type esterase domain-containing protein" evidence="1">
    <location>
        <begin position="29"/>
        <end position="339"/>
    </location>
</feature>
<gene>
    <name evidence="3" type="ORF">EFL26_13650</name>
</gene>
<reference evidence="3 4" key="1">
    <citation type="submission" date="2018-11" db="EMBL/GenBank/DDBJ databases">
        <authorList>
            <person name="Li F."/>
        </authorList>
    </citation>
    <scope>NUCLEOTIDE SEQUENCE [LARGE SCALE GENOMIC DNA]</scope>
    <source>
        <strain evidence="3 4">Gsoil 818</strain>
    </source>
</reference>
<keyword evidence="4" id="KW-1185">Reference proteome</keyword>
<dbReference type="PANTHER" id="PTHR30383:SF5">
    <property type="entry name" value="SGNH HYDROLASE-TYPE ESTERASE DOMAIN-CONTAINING PROTEIN"/>
    <property type="match status" value="1"/>
</dbReference>
<dbReference type="OrthoDB" id="5168887at2"/>
<feature type="domain" description="SGNH hydrolase-type esterase" evidence="2">
    <location>
        <begin position="38"/>
        <end position="218"/>
    </location>
</feature>
<dbReference type="Gene3D" id="3.40.50.1110">
    <property type="entry name" value="SGNH hydrolase"/>
    <property type="match status" value="1"/>
</dbReference>
<dbReference type="InterPro" id="IPR036514">
    <property type="entry name" value="SGNH_hydro_sf"/>
</dbReference>